<keyword evidence="1" id="KW-0472">Membrane</keyword>
<dbReference type="EMBL" id="AP023415">
    <property type="protein sequence ID" value="BCK78888.1"/>
    <property type="molecule type" value="Genomic_DNA"/>
</dbReference>
<dbReference type="RefSeq" id="WP_212819933.1">
    <property type="nucleotide sequence ID" value="NZ_AP023415.1"/>
</dbReference>
<dbReference type="Proteomes" id="UP000681343">
    <property type="component" value="Chromosome"/>
</dbReference>
<accession>A0A810PQA4</accession>
<sequence>MSVGIYLLAGGIGFAFGALVAFGNAQITRRAVEKDSTNAVMAGSMLRMLVNIAALAVVYFTRNLLPLPFYGTIIGTAAGLSLVGIGLNYRLSKKQMEKNPESADGRN</sequence>
<feature type="transmembrane region" description="Helical" evidence="1">
    <location>
        <begin position="6"/>
        <end position="27"/>
    </location>
</feature>
<keyword evidence="1" id="KW-1133">Transmembrane helix</keyword>
<keyword evidence="3" id="KW-1185">Reference proteome</keyword>
<feature type="transmembrane region" description="Helical" evidence="1">
    <location>
        <begin position="39"/>
        <end position="61"/>
    </location>
</feature>
<keyword evidence="1" id="KW-0812">Transmembrane</keyword>
<name>A0A810PQA4_9FIRM</name>
<feature type="transmembrane region" description="Helical" evidence="1">
    <location>
        <begin position="67"/>
        <end position="89"/>
    </location>
</feature>
<organism evidence="2 3">
    <name type="scientific">Vescimonas fastidiosa</name>
    <dbReference type="NCBI Taxonomy" id="2714353"/>
    <lineage>
        <taxon>Bacteria</taxon>
        <taxon>Bacillati</taxon>
        <taxon>Bacillota</taxon>
        <taxon>Clostridia</taxon>
        <taxon>Eubacteriales</taxon>
        <taxon>Oscillospiraceae</taxon>
        <taxon>Vescimonas</taxon>
    </lineage>
</organism>
<dbReference type="KEGG" id="vfa:MM35RIKEN_10800"/>
<proteinExistence type="predicted"/>
<evidence type="ECO:0000313" key="2">
    <source>
        <dbReference type="EMBL" id="BCK78888.1"/>
    </source>
</evidence>
<evidence type="ECO:0000256" key="1">
    <source>
        <dbReference type="SAM" id="Phobius"/>
    </source>
</evidence>
<evidence type="ECO:0000313" key="3">
    <source>
        <dbReference type="Proteomes" id="UP000681343"/>
    </source>
</evidence>
<reference evidence="2" key="1">
    <citation type="submission" date="2020-09" db="EMBL/GenBank/DDBJ databases">
        <title>New species isolated from human feces.</title>
        <authorList>
            <person name="Kitahara M."/>
            <person name="Shigeno Y."/>
            <person name="Shime M."/>
            <person name="Matsumoto Y."/>
            <person name="Nakamura S."/>
            <person name="Motooka D."/>
            <person name="Fukuoka S."/>
            <person name="Nishikawa H."/>
            <person name="Benno Y."/>
        </authorList>
    </citation>
    <scope>NUCLEOTIDE SEQUENCE</scope>
    <source>
        <strain evidence="2">MM35</strain>
    </source>
</reference>
<dbReference type="AlphaFoldDB" id="A0A810PQA4"/>
<protein>
    <submittedName>
        <fullName evidence="2">Uncharacterized protein</fullName>
    </submittedName>
</protein>
<gene>
    <name evidence="2" type="ORF">MM35RIKEN_10800</name>
</gene>